<evidence type="ECO:0000313" key="14">
    <source>
        <dbReference type="EMBL" id="KAG2223543.1"/>
    </source>
</evidence>
<evidence type="ECO:0000256" key="10">
    <source>
        <dbReference type="ARBA" id="ARBA00023158"/>
    </source>
</evidence>
<feature type="compositionally biased region" description="Low complexity" evidence="13">
    <location>
        <begin position="449"/>
        <end position="459"/>
    </location>
</feature>
<gene>
    <name evidence="14" type="ORF">INT45_000863</name>
</gene>
<comment type="similarity">
    <text evidence="2">Belongs to the methyltransferase superfamily. HEN1 family.</text>
</comment>
<dbReference type="PANTHER" id="PTHR21404:SF3">
    <property type="entry name" value="SMALL RNA 2'-O-METHYLTRANSFERASE"/>
    <property type="match status" value="1"/>
</dbReference>
<feature type="compositionally biased region" description="Low complexity" evidence="13">
    <location>
        <begin position="309"/>
        <end position="319"/>
    </location>
</feature>
<name>A0A8H7S8R1_9FUNG</name>
<accession>A0A8H7S8R1</accession>
<feature type="region of interest" description="Disordered" evidence="13">
    <location>
        <begin position="449"/>
        <end position="468"/>
    </location>
</feature>
<evidence type="ECO:0000256" key="5">
    <source>
        <dbReference type="ARBA" id="ARBA00022679"/>
    </source>
</evidence>
<sequence>MEEDRSGFFNPPLWRQRRTFILDILRKHGASTALDYGCGEASVLSFLIPSTDDPIQITKLAGVDICSEVLEEAVQACQPWEEDYEWLREQPLTIDIYQGSVDQFDTRLLGYDALICSEVIEHLYKPTLDRFLDITLGHYSPPMMIVTTPNSEYNINFNELQYGTPNAMFRHDDHKFEWTRQEFQEWCHEGATKYNYDVEFKGIGLVEGKRDDLSVGHCTQACIFTRRQQSYSSNHQAYVKPLLLEKQQPHQLVKHIEFPYYSEPPLSDDQALIEIEKYIISLCQAEPQEDEDDHHTNRKTNTDTQEKQTLPPLTSPSSSGEESYQDLKWDANWSSITSTDSENFINFDSTTKTSTSLTISSSWDDYEVDYCYNTYIKKEQRKRYTRVPQRFPYSLLWDILRIRQVCKNEQRMLQILSDCTTSYQIDGEDLIVLKAFEITRVDDDDNIYDSHSNSDVSSENNEDEDFCS</sequence>
<dbReference type="EC" id="2.1.1.386" evidence="11"/>
<dbReference type="Proteomes" id="UP000646827">
    <property type="component" value="Unassembled WGS sequence"/>
</dbReference>
<comment type="caution">
    <text evidence="14">The sequence shown here is derived from an EMBL/GenBank/DDBJ whole genome shotgun (WGS) entry which is preliminary data.</text>
</comment>
<evidence type="ECO:0000256" key="11">
    <source>
        <dbReference type="ARBA" id="ARBA00035025"/>
    </source>
</evidence>
<keyword evidence="4" id="KW-0489">Methyltransferase</keyword>
<evidence type="ECO:0000256" key="7">
    <source>
        <dbReference type="ARBA" id="ARBA00022723"/>
    </source>
</evidence>
<proteinExistence type="inferred from homology"/>
<organism evidence="14 15">
    <name type="scientific">Circinella minor</name>
    <dbReference type="NCBI Taxonomy" id="1195481"/>
    <lineage>
        <taxon>Eukaryota</taxon>
        <taxon>Fungi</taxon>
        <taxon>Fungi incertae sedis</taxon>
        <taxon>Mucoromycota</taxon>
        <taxon>Mucoromycotina</taxon>
        <taxon>Mucoromycetes</taxon>
        <taxon>Mucorales</taxon>
        <taxon>Lichtheimiaceae</taxon>
        <taxon>Circinella</taxon>
    </lineage>
</organism>
<dbReference type="GO" id="GO:0003723">
    <property type="term" value="F:RNA binding"/>
    <property type="evidence" value="ECO:0007669"/>
    <property type="project" value="UniProtKB-KW"/>
</dbReference>
<evidence type="ECO:0000256" key="12">
    <source>
        <dbReference type="ARBA" id="ARBA00048418"/>
    </source>
</evidence>
<evidence type="ECO:0000256" key="8">
    <source>
        <dbReference type="ARBA" id="ARBA00022842"/>
    </source>
</evidence>
<evidence type="ECO:0000256" key="4">
    <source>
        <dbReference type="ARBA" id="ARBA00022603"/>
    </source>
</evidence>
<evidence type="ECO:0000256" key="2">
    <source>
        <dbReference type="ARBA" id="ARBA00009026"/>
    </source>
</evidence>
<dbReference type="GO" id="GO:0001510">
    <property type="term" value="P:RNA methylation"/>
    <property type="evidence" value="ECO:0007669"/>
    <property type="project" value="InterPro"/>
</dbReference>
<dbReference type="GO" id="GO:0046872">
    <property type="term" value="F:metal ion binding"/>
    <property type="evidence" value="ECO:0007669"/>
    <property type="project" value="UniProtKB-KW"/>
</dbReference>
<keyword evidence="8" id="KW-0460">Magnesium</keyword>
<dbReference type="InterPro" id="IPR026610">
    <property type="entry name" value="Hen1"/>
</dbReference>
<evidence type="ECO:0000313" key="15">
    <source>
        <dbReference type="Proteomes" id="UP000646827"/>
    </source>
</evidence>
<dbReference type="EMBL" id="JAEPRB010000059">
    <property type="protein sequence ID" value="KAG2223543.1"/>
    <property type="molecule type" value="Genomic_DNA"/>
</dbReference>
<protein>
    <recommendedName>
        <fullName evidence="3">Small RNA 2'-O-methyltransferase</fullName>
        <ecNumber evidence="11">2.1.1.386</ecNumber>
    </recommendedName>
</protein>
<reference evidence="14 15" key="1">
    <citation type="submission" date="2020-12" db="EMBL/GenBank/DDBJ databases">
        <title>Metabolic potential, ecology and presence of endohyphal bacteria is reflected in genomic diversity of Mucoromycotina.</title>
        <authorList>
            <person name="Muszewska A."/>
            <person name="Okrasinska A."/>
            <person name="Steczkiewicz K."/>
            <person name="Drgas O."/>
            <person name="Orlowska M."/>
            <person name="Perlinska-Lenart U."/>
            <person name="Aleksandrzak-Piekarczyk T."/>
            <person name="Szatraj K."/>
            <person name="Zielenkiewicz U."/>
            <person name="Pilsyk S."/>
            <person name="Malc E."/>
            <person name="Mieczkowski P."/>
            <person name="Kruszewska J.S."/>
            <person name="Biernat P."/>
            <person name="Pawlowska J."/>
        </authorList>
    </citation>
    <scope>NUCLEOTIDE SEQUENCE [LARGE SCALE GENOMIC DNA]</scope>
    <source>
        <strain evidence="14 15">CBS 142.35</strain>
    </source>
</reference>
<dbReference type="PANTHER" id="PTHR21404">
    <property type="entry name" value="HEN1"/>
    <property type="match status" value="1"/>
</dbReference>
<dbReference type="Gene3D" id="3.40.50.150">
    <property type="entry name" value="Vaccinia Virus protein VP39"/>
    <property type="match status" value="1"/>
</dbReference>
<feature type="region of interest" description="Disordered" evidence="13">
    <location>
        <begin position="287"/>
        <end position="323"/>
    </location>
</feature>
<dbReference type="SUPFAM" id="SSF53335">
    <property type="entry name" value="S-adenosyl-L-methionine-dependent methyltransferases"/>
    <property type="match status" value="1"/>
</dbReference>
<evidence type="ECO:0000256" key="6">
    <source>
        <dbReference type="ARBA" id="ARBA00022691"/>
    </source>
</evidence>
<comment type="cofactor">
    <cofactor evidence="1">
        <name>Mg(2+)</name>
        <dbReference type="ChEBI" id="CHEBI:18420"/>
    </cofactor>
</comment>
<dbReference type="AlphaFoldDB" id="A0A8H7S8R1"/>
<dbReference type="GO" id="GO:0005634">
    <property type="term" value="C:nucleus"/>
    <property type="evidence" value="ECO:0007669"/>
    <property type="project" value="TreeGrafter"/>
</dbReference>
<keyword evidence="6" id="KW-0949">S-adenosyl-L-methionine</keyword>
<dbReference type="OrthoDB" id="2154311at2759"/>
<evidence type="ECO:0000256" key="9">
    <source>
        <dbReference type="ARBA" id="ARBA00022884"/>
    </source>
</evidence>
<dbReference type="GO" id="GO:0090486">
    <property type="term" value="F:small RNA 2'-O-methyltransferase activity"/>
    <property type="evidence" value="ECO:0007669"/>
    <property type="project" value="UniProtKB-EC"/>
</dbReference>
<dbReference type="GO" id="GO:0005737">
    <property type="term" value="C:cytoplasm"/>
    <property type="evidence" value="ECO:0007669"/>
    <property type="project" value="TreeGrafter"/>
</dbReference>
<keyword evidence="15" id="KW-1185">Reference proteome</keyword>
<dbReference type="InterPro" id="IPR029063">
    <property type="entry name" value="SAM-dependent_MTases_sf"/>
</dbReference>
<evidence type="ECO:0000256" key="13">
    <source>
        <dbReference type="SAM" id="MobiDB-lite"/>
    </source>
</evidence>
<evidence type="ECO:0000256" key="3">
    <source>
        <dbReference type="ARBA" id="ARBA00021330"/>
    </source>
</evidence>
<keyword evidence="5" id="KW-0808">Transferase</keyword>
<keyword evidence="9" id="KW-0694">RNA-binding</keyword>
<dbReference type="GO" id="GO:0030422">
    <property type="term" value="P:siRNA processing"/>
    <property type="evidence" value="ECO:0007669"/>
    <property type="project" value="TreeGrafter"/>
</dbReference>
<comment type="catalytic activity">
    <reaction evidence="12">
        <text>small RNA 3'-end nucleotide + S-adenosyl-L-methionine = small RNA 3'-end 2'-O-methylnucleotide + S-adenosyl-L-homocysteine + H(+)</text>
        <dbReference type="Rhea" id="RHEA:37887"/>
        <dbReference type="Rhea" id="RHEA-COMP:10415"/>
        <dbReference type="Rhea" id="RHEA-COMP:10416"/>
        <dbReference type="ChEBI" id="CHEBI:15378"/>
        <dbReference type="ChEBI" id="CHEBI:57856"/>
        <dbReference type="ChEBI" id="CHEBI:59789"/>
        <dbReference type="ChEBI" id="CHEBI:74896"/>
        <dbReference type="ChEBI" id="CHEBI:74898"/>
        <dbReference type="EC" id="2.1.1.386"/>
    </reaction>
</comment>
<keyword evidence="10" id="KW-0943">RNA-mediated gene silencing</keyword>
<keyword evidence="7" id="KW-0479">Metal-binding</keyword>
<evidence type="ECO:0000256" key="1">
    <source>
        <dbReference type="ARBA" id="ARBA00001946"/>
    </source>
</evidence>